<evidence type="ECO:0008006" key="5">
    <source>
        <dbReference type="Google" id="ProtNLM"/>
    </source>
</evidence>
<gene>
    <name evidence="2" type="ORF">NIE36_42420</name>
    <name evidence="1" type="ORF">OSB80_42530</name>
</gene>
<dbReference type="RefSeq" id="WP_266240777.1">
    <property type="nucleotide sequence ID" value="NZ_JAMXWF010000069.1"/>
</dbReference>
<dbReference type="EMBL" id="JAPKHW010000069">
    <property type="protein sequence ID" value="MCX4151974.1"/>
    <property type="molecule type" value="Genomic_DNA"/>
</dbReference>
<dbReference type="Proteomes" id="UP001242288">
    <property type="component" value="Unassembled WGS sequence"/>
</dbReference>
<proteinExistence type="predicted"/>
<sequence>MREARELFVELIPASAWFSNLRSELTPDEWKMVKTAAYRAANYRCQKCGGRGPKHPVECHERWHFDRHSGLQTLLGTIALCPDCHEATHFGFARVRGRAAAARATLMRVNGWGRLETDAHIGESMEAWKQLSAISWRLDARWLLEKFPDLSTATRTKILDHAAGSMLAEGLSVRTGARVRVRDEPTSGPTLSIAARLCRFLYGLWGVSNDHADPA</sequence>
<evidence type="ECO:0000313" key="2">
    <source>
        <dbReference type="EMBL" id="MDQ6413785.1"/>
    </source>
</evidence>
<dbReference type="CDD" id="cd00085">
    <property type="entry name" value="HNHc"/>
    <property type="match status" value="1"/>
</dbReference>
<reference evidence="2" key="1">
    <citation type="submission" date="2022-06" db="EMBL/GenBank/DDBJ databases">
        <title>PHB producers.</title>
        <authorList>
            <person name="Besaury L."/>
        </authorList>
    </citation>
    <scope>NUCLEOTIDE SEQUENCE</scope>
    <source>
        <strain evidence="2 3">SEWS6</strain>
    </source>
</reference>
<dbReference type="AlphaFoldDB" id="A0AAP5BNL6"/>
<keyword evidence="3" id="KW-1185">Reference proteome</keyword>
<protein>
    <recommendedName>
        <fullName evidence="5">HNH endonuclease</fullName>
    </recommendedName>
</protein>
<accession>A0AAP5BNL6</accession>
<name>A0AAP5BNL6_9BURK</name>
<dbReference type="Proteomes" id="UP001209412">
    <property type="component" value="Unassembled WGS sequence"/>
</dbReference>
<comment type="caution">
    <text evidence="2">The sequence shown here is derived from an EMBL/GenBank/DDBJ whole genome shotgun (WGS) entry which is preliminary data.</text>
</comment>
<evidence type="ECO:0000313" key="1">
    <source>
        <dbReference type="EMBL" id="MCX4151974.1"/>
    </source>
</evidence>
<evidence type="ECO:0000313" key="4">
    <source>
        <dbReference type="Proteomes" id="UP001242288"/>
    </source>
</evidence>
<dbReference type="EMBL" id="JAMXWF010000069">
    <property type="protein sequence ID" value="MDQ6413785.1"/>
    <property type="molecule type" value="Genomic_DNA"/>
</dbReference>
<evidence type="ECO:0000313" key="3">
    <source>
        <dbReference type="Proteomes" id="UP001209412"/>
    </source>
</evidence>
<dbReference type="InterPro" id="IPR003615">
    <property type="entry name" value="HNH_nuc"/>
</dbReference>
<organism evidence="2 4">
    <name type="scientific">Paraburkholderia madseniana</name>
    <dbReference type="NCBI Taxonomy" id="2599607"/>
    <lineage>
        <taxon>Bacteria</taxon>
        <taxon>Pseudomonadati</taxon>
        <taxon>Pseudomonadota</taxon>
        <taxon>Betaproteobacteria</taxon>
        <taxon>Burkholderiales</taxon>
        <taxon>Burkholderiaceae</taxon>
        <taxon>Paraburkholderia</taxon>
    </lineage>
</organism>